<keyword evidence="1" id="KW-0808">Transferase</keyword>
<dbReference type="GO" id="GO:0016747">
    <property type="term" value="F:acyltransferase activity, transferring groups other than amino-acyl groups"/>
    <property type="evidence" value="ECO:0007669"/>
    <property type="project" value="InterPro"/>
</dbReference>
<feature type="domain" description="N-acetyltransferase" evidence="3">
    <location>
        <begin position="18"/>
        <end position="147"/>
    </location>
</feature>
<organism evidence="4">
    <name type="scientific">freshwater metagenome</name>
    <dbReference type="NCBI Taxonomy" id="449393"/>
    <lineage>
        <taxon>unclassified sequences</taxon>
        <taxon>metagenomes</taxon>
        <taxon>ecological metagenomes</taxon>
    </lineage>
</organism>
<dbReference type="InterPro" id="IPR016181">
    <property type="entry name" value="Acyl_CoA_acyltransferase"/>
</dbReference>
<evidence type="ECO:0000259" key="3">
    <source>
        <dbReference type="PROSITE" id="PS51186"/>
    </source>
</evidence>
<dbReference type="Gene3D" id="3.40.630.30">
    <property type="match status" value="1"/>
</dbReference>
<dbReference type="PANTHER" id="PTHR43877:SF2">
    <property type="entry name" value="AMINOALKYLPHOSPHONATE N-ACETYLTRANSFERASE-RELATED"/>
    <property type="match status" value="1"/>
</dbReference>
<dbReference type="InterPro" id="IPR050832">
    <property type="entry name" value="Bact_Acetyltransf"/>
</dbReference>
<protein>
    <submittedName>
        <fullName evidence="4">Unannotated protein</fullName>
    </submittedName>
</protein>
<dbReference type="Pfam" id="PF00583">
    <property type="entry name" value="Acetyltransf_1"/>
    <property type="match status" value="1"/>
</dbReference>
<keyword evidence="2" id="KW-0012">Acyltransferase</keyword>
<gene>
    <name evidence="4" type="ORF">UFOPK3609_01856</name>
</gene>
<reference evidence="4" key="1">
    <citation type="submission" date="2020-05" db="EMBL/GenBank/DDBJ databases">
        <authorList>
            <person name="Chiriac C."/>
            <person name="Salcher M."/>
            <person name="Ghai R."/>
            <person name="Kavagutti S V."/>
        </authorList>
    </citation>
    <scope>NUCLEOTIDE SEQUENCE</scope>
</reference>
<dbReference type="SUPFAM" id="SSF55729">
    <property type="entry name" value="Acyl-CoA N-acyltransferases (Nat)"/>
    <property type="match status" value="1"/>
</dbReference>
<proteinExistence type="predicted"/>
<accession>A0A6J7IFL3</accession>
<evidence type="ECO:0000256" key="2">
    <source>
        <dbReference type="ARBA" id="ARBA00023315"/>
    </source>
</evidence>
<dbReference type="PROSITE" id="PS51186">
    <property type="entry name" value="GNAT"/>
    <property type="match status" value="1"/>
</dbReference>
<dbReference type="InterPro" id="IPR000182">
    <property type="entry name" value="GNAT_dom"/>
</dbReference>
<dbReference type="PANTHER" id="PTHR43877">
    <property type="entry name" value="AMINOALKYLPHOSPHONATE N-ACETYLTRANSFERASE-RELATED-RELATED"/>
    <property type="match status" value="1"/>
</dbReference>
<evidence type="ECO:0000313" key="4">
    <source>
        <dbReference type="EMBL" id="CAB4929501.1"/>
    </source>
</evidence>
<dbReference type="AlphaFoldDB" id="A0A6J7IFL3"/>
<sequence>MTPHDLALDDPLWARALPVLQELRPHLTAQGRREVQFEGAPQGLRFTALLDAAGPDGTVLAVAGWRLMAMTSTGRSLYVDDLVTSAAHRSTGAGRALLAELERRAREAGCSRLVLDSGVHRFDAHRFYLRLRMRISAHHFEKDLPAPGS</sequence>
<evidence type="ECO:0000256" key="1">
    <source>
        <dbReference type="ARBA" id="ARBA00022679"/>
    </source>
</evidence>
<name>A0A6J7IFL3_9ZZZZ</name>
<dbReference type="CDD" id="cd04301">
    <property type="entry name" value="NAT_SF"/>
    <property type="match status" value="1"/>
</dbReference>
<dbReference type="EMBL" id="CAFBMQ010000346">
    <property type="protein sequence ID" value="CAB4929501.1"/>
    <property type="molecule type" value="Genomic_DNA"/>
</dbReference>